<reference evidence="10 11" key="1">
    <citation type="submission" date="2018-08" db="EMBL/GenBank/DDBJ databases">
        <title>Henriciella mobilis sp. nov., isolated from seawater.</title>
        <authorList>
            <person name="Cheng H."/>
            <person name="Wu Y.-H."/>
            <person name="Xu X.-W."/>
            <person name="Guo L.-L."/>
        </authorList>
    </citation>
    <scope>NUCLEOTIDE SEQUENCE [LARGE SCALE GENOMIC DNA]</scope>
    <source>
        <strain evidence="10 11">CCUG66934</strain>
    </source>
</reference>
<comment type="caution">
    <text evidence="10">The sequence shown here is derived from an EMBL/GenBank/DDBJ whole genome shotgun (WGS) entry which is preliminary data.</text>
</comment>
<dbReference type="Proteomes" id="UP000265431">
    <property type="component" value="Unassembled WGS sequence"/>
</dbReference>
<dbReference type="Gene3D" id="3.40.50.10800">
    <property type="entry name" value="NadA-like"/>
    <property type="match status" value="3"/>
</dbReference>
<keyword evidence="5 9" id="KW-0808">Transferase</keyword>
<feature type="binding site" evidence="9">
    <location>
        <position position="78"/>
    </location>
    <ligand>
        <name>iminosuccinate</name>
        <dbReference type="ChEBI" id="CHEBI:77875"/>
    </ligand>
</feature>
<evidence type="ECO:0000256" key="4">
    <source>
        <dbReference type="ARBA" id="ARBA00022642"/>
    </source>
</evidence>
<keyword evidence="11" id="KW-1185">Reference proteome</keyword>
<protein>
    <recommendedName>
        <fullName evidence="2 9">Quinolinate synthase</fullName>
        <ecNumber evidence="2 9">2.5.1.72</ecNumber>
    </recommendedName>
</protein>
<feature type="binding site" evidence="9">
    <location>
        <begin position="256"/>
        <end position="258"/>
    </location>
    <ligand>
        <name>iminosuccinate</name>
        <dbReference type="ChEBI" id="CHEBI:77875"/>
    </ligand>
</feature>
<evidence type="ECO:0000256" key="6">
    <source>
        <dbReference type="ARBA" id="ARBA00022723"/>
    </source>
</evidence>
<evidence type="ECO:0000256" key="5">
    <source>
        <dbReference type="ARBA" id="ARBA00022679"/>
    </source>
</evidence>
<comment type="similarity">
    <text evidence="9">Belongs to the quinolinate synthase family. Type 2 subfamily.</text>
</comment>
<evidence type="ECO:0000313" key="10">
    <source>
        <dbReference type="EMBL" id="RIJ25938.1"/>
    </source>
</evidence>
<evidence type="ECO:0000256" key="1">
    <source>
        <dbReference type="ARBA" id="ARBA00005065"/>
    </source>
</evidence>
<dbReference type="GO" id="GO:0051539">
    <property type="term" value="F:4 iron, 4 sulfur cluster binding"/>
    <property type="evidence" value="ECO:0007669"/>
    <property type="project" value="UniProtKB-KW"/>
</dbReference>
<dbReference type="OrthoDB" id="9801204at2"/>
<evidence type="ECO:0000256" key="3">
    <source>
        <dbReference type="ARBA" id="ARBA00022485"/>
    </source>
</evidence>
<feature type="binding site" evidence="9">
    <location>
        <position position="141"/>
    </location>
    <ligand>
        <name>[4Fe-4S] cluster</name>
        <dbReference type="ChEBI" id="CHEBI:49883"/>
    </ligand>
</feature>
<sequence length="382" mass="41502">MARLIDSGPGCPTPTPLRAKNAAEERGLAYTDEIKAKTDDLYPLVSDFITPMEWPAIAPLVAEINRLKEEKNAVILAHNYMTPDIFRLVGDFRGDSLQLAREAAAVEADIIVQAGVHFMAETSKILAPEKTVLIPSLEAGCSLAASITGPDVRLIKERYPNYPVVTYVNTTADVKAECHITCTSSNAAQVVEAIAREWDTDTVILVPDQYLAKNVAAQTDIRIITWPGACEVHELFSADDVSQLREAHPGVVILAHPECPPDVLQAADFAGSTSALASYVQDNSPNKVVLLTECSMSDNVAAENPGVNFVRPCNLCPHMKRITLENILDCLIEMKHEVVIDEKMRVKAKAAIDAMLALPKTDKPLAFETGLAPREIEVISPA</sequence>
<comment type="pathway">
    <text evidence="1 9">Cofactor biosynthesis; NAD(+) biosynthesis; quinolinate from iminoaspartate: step 1/1.</text>
</comment>
<evidence type="ECO:0000256" key="9">
    <source>
        <dbReference type="HAMAP-Rule" id="MF_00568"/>
    </source>
</evidence>
<dbReference type="HAMAP" id="MF_00568">
    <property type="entry name" value="NadA_type2"/>
    <property type="match status" value="1"/>
</dbReference>
<evidence type="ECO:0000256" key="2">
    <source>
        <dbReference type="ARBA" id="ARBA00012669"/>
    </source>
</evidence>
<feature type="binding site" evidence="9">
    <location>
        <begin position="167"/>
        <end position="169"/>
    </location>
    <ligand>
        <name>iminosuccinate</name>
        <dbReference type="ChEBI" id="CHEBI:77875"/>
    </ligand>
</feature>
<proteinExistence type="inferred from homology"/>
<name>A0A399R3S0_9PROT</name>
<comment type="cofactor">
    <cofactor evidence="9">
        <name>[4Fe-4S] cluster</name>
        <dbReference type="ChEBI" id="CHEBI:49883"/>
    </cofactor>
    <text evidence="9">Binds 1 [4Fe-4S] cluster per subunit.</text>
</comment>
<dbReference type="PANTHER" id="PTHR30573">
    <property type="entry name" value="QUINOLINATE SYNTHETASE A"/>
    <property type="match status" value="1"/>
</dbReference>
<keyword evidence="9" id="KW-0963">Cytoplasm</keyword>
<feature type="binding site" evidence="9">
    <location>
        <position position="96"/>
    </location>
    <ligand>
        <name>iminosuccinate</name>
        <dbReference type="ChEBI" id="CHEBI:77875"/>
    </ligand>
</feature>
<feature type="binding site" evidence="9">
    <location>
        <position position="316"/>
    </location>
    <ligand>
        <name>[4Fe-4S] cluster</name>
        <dbReference type="ChEBI" id="CHEBI:49883"/>
    </ligand>
</feature>
<dbReference type="EMBL" id="QWGB01000004">
    <property type="protein sequence ID" value="RIJ25938.1"/>
    <property type="molecule type" value="Genomic_DNA"/>
</dbReference>
<keyword evidence="4 9" id="KW-0662">Pyridine nucleotide biosynthesis</keyword>
<comment type="catalytic activity">
    <reaction evidence="9">
        <text>iminosuccinate + dihydroxyacetone phosphate = quinolinate + phosphate + 2 H2O + H(+)</text>
        <dbReference type="Rhea" id="RHEA:25888"/>
        <dbReference type="ChEBI" id="CHEBI:15377"/>
        <dbReference type="ChEBI" id="CHEBI:15378"/>
        <dbReference type="ChEBI" id="CHEBI:29959"/>
        <dbReference type="ChEBI" id="CHEBI:43474"/>
        <dbReference type="ChEBI" id="CHEBI:57642"/>
        <dbReference type="ChEBI" id="CHEBI:77875"/>
        <dbReference type="EC" id="2.5.1.72"/>
    </reaction>
</comment>
<comment type="function">
    <text evidence="9">Catalyzes the condensation of iminoaspartate with dihydroxyacetone phosphate to form quinolinate.</text>
</comment>
<feature type="binding site" evidence="9">
    <location>
        <position position="184"/>
    </location>
    <ligand>
        <name>iminosuccinate</name>
        <dbReference type="ChEBI" id="CHEBI:77875"/>
    </ligand>
</feature>
<keyword evidence="3 9" id="KW-0004">4Fe-4S</keyword>
<dbReference type="NCBIfam" id="NF006878">
    <property type="entry name" value="PRK09375.1-2"/>
    <property type="match status" value="1"/>
</dbReference>
<gene>
    <name evidence="9 10" type="primary">nadA</name>
    <name evidence="10" type="ORF">D1224_02135</name>
</gene>
<evidence type="ECO:0000256" key="7">
    <source>
        <dbReference type="ARBA" id="ARBA00023004"/>
    </source>
</evidence>
<feature type="binding site" evidence="9">
    <location>
        <position position="230"/>
    </location>
    <ligand>
        <name>[4Fe-4S] cluster</name>
        <dbReference type="ChEBI" id="CHEBI:49883"/>
    </ligand>
</feature>
<dbReference type="SUPFAM" id="SSF142754">
    <property type="entry name" value="NadA-like"/>
    <property type="match status" value="1"/>
</dbReference>
<dbReference type="InterPro" id="IPR003473">
    <property type="entry name" value="NadA"/>
</dbReference>
<comment type="subcellular location">
    <subcellularLocation>
        <location evidence="9">Cytoplasm</location>
    </subcellularLocation>
</comment>
<dbReference type="InterPro" id="IPR036094">
    <property type="entry name" value="NadA_sf"/>
</dbReference>
<dbReference type="PANTHER" id="PTHR30573:SF0">
    <property type="entry name" value="QUINOLINATE SYNTHASE, CHLOROPLASTIC"/>
    <property type="match status" value="1"/>
</dbReference>
<dbReference type="GO" id="GO:0046872">
    <property type="term" value="F:metal ion binding"/>
    <property type="evidence" value="ECO:0007669"/>
    <property type="project" value="UniProtKB-KW"/>
</dbReference>
<dbReference type="GO" id="GO:0008987">
    <property type="term" value="F:quinolinate synthetase A activity"/>
    <property type="evidence" value="ECO:0007669"/>
    <property type="project" value="UniProtKB-UniRule"/>
</dbReference>
<dbReference type="UniPathway" id="UPA00253">
    <property type="reaction ID" value="UER00327"/>
</dbReference>
<feature type="binding site" evidence="9">
    <location>
        <position position="273"/>
    </location>
    <ligand>
        <name>iminosuccinate</name>
        <dbReference type="ChEBI" id="CHEBI:77875"/>
    </ligand>
</feature>
<dbReference type="NCBIfam" id="NF006879">
    <property type="entry name" value="PRK09375.1-4"/>
    <property type="match status" value="1"/>
</dbReference>
<evidence type="ECO:0000256" key="8">
    <source>
        <dbReference type="ARBA" id="ARBA00023014"/>
    </source>
</evidence>
<dbReference type="GO" id="GO:0005829">
    <property type="term" value="C:cytosol"/>
    <property type="evidence" value="ECO:0007669"/>
    <property type="project" value="TreeGrafter"/>
</dbReference>
<dbReference type="RefSeq" id="WP_119378287.1">
    <property type="nucleotide sequence ID" value="NZ_QWGB01000004.1"/>
</dbReference>
<keyword evidence="7 9" id="KW-0408">Iron</keyword>
<evidence type="ECO:0000313" key="11">
    <source>
        <dbReference type="Proteomes" id="UP000265431"/>
    </source>
</evidence>
<dbReference type="AlphaFoldDB" id="A0A399R3S0"/>
<accession>A0A399R3S0</accession>
<dbReference type="InterPro" id="IPR023066">
    <property type="entry name" value="Quinolinate_synth_type2"/>
</dbReference>
<dbReference type="EC" id="2.5.1.72" evidence="2 9"/>
<dbReference type="Pfam" id="PF02445">
    <property type="entry name" value="NadA"/>
    <property type="match status" value="1"/>
</dbReference>
<keyword evidence="6 9" id="KW-0479">Metal-binding</keyword>
<keyword evidence="8 9" id="KW-0411">Iron-sulfur</keyword>
<dbReference type="NCBIfam" id="TIGR00550">
    <property type="entry name" value="nadA"/>
    <property type="match status" value="1"/>
</dbReference>
<dbReference type="GO" id="GO:0034628">
    <property type="term" value="P:'de novo' NAD+ biosynthetic process from L-aspartate"/>
    <property type="evidence" value="ECO:0007669"/>
    <property type="project" value="TreeGrafter"/>
</dbReference>
<organism evidence="10 11">
    <name type="scientific">Henriciella barbarensis</name>
    <dbReference type="NCBI Taxonomy" id="86342"/>
    <lineage>
        <taxon>Bacteria</taxon>
        <taxon>Pseudomonadati</taxon>
        <taxon>Pseudomonadota</taxon>
        <taxon>Alphaproteobacteria</taxon>
        <taxon>Hyphomonadales</taxon>
        <taxon>Hyphomonadaceae</taxon>
        <taxon>Henriciella</taxon>
    </lineage>
</organism>